<proteinExistence type="predicted"/>
<dbReference type="Gene3D" id="3.40.50.450">
    <property type="match status" value="1"/>
</dbReference>
<sequence>MRLFLAGPFFTEEEAGRLDKVKTALEKLGYEVYSTSHRNNRINLNSAVEKTIRFRLLCEEISKSDGVFAVLDGKDAGTIWEMGYAFAIGKPVIAFIERDPYFSLMIDRSSAYLVGFENITEKIADHLKNDIDQTPKLGIYTIDDY</sequence>
<comment type="caution">
    <text evidence="1">The sequence shown here is derived from an EMBL/GenBank/DDBJ whole genome shotgun (WGS) entry which is preliminary data.</text>
</comment>
<accession>A0AAP2RDC6</accession>
<dbReference type="AlphaFoldDB" id="A0AAP2RDC6"/>
<organism evidence="1 2">
    <name type="scientific">Methanooceanicella nereidis</name>
    <dbReference type="NCBI Taxonomy" id="2052831"/>
    <lineage>
        <taxon>Archaea</taxon>
        <taxon>Methanobacteriati</taxon>
        <taxon>Methanobacteriota</taxon>
        <taxon>Stenosarchaea group</taxon>
        <taxon>Methanomicrobia</taxon>
        <taxon>Methanocellales</taxon>
        <taxon>Methanocellaceae</taxon>
        <taxon>Methanooceanicella</taxon>
    </lineage>
</organism>
<keyword evidence="2" id="KW-1185">Reference proteome</keyword>
<evidence type="ECO:0000313" key="1">
    <source>
        <dbReference type="EMBL" id="MCD1295413.1"/>
    </source>
</evidence>
<dbReference type="RefSeq" id="WP_230742266.1">
    <property type="nucleotide sequence ID" value="NZ_PGCK01000008.1"/>
</dbReference>
<dbReference type="EMBL" id="PGCK01000008">
    <property type="protein sequence ID" value="MCD1295413.1"/>
    <property type="molecule type" value="Genomic_DNA"/>
</dbReference>
<reference evidence="1 2" key="1">
    <citation type="submission" date="2017-11" db="EMBL/GenBank/DDBJ databases">
        <title>Isolation and Characterization of Family Methanocellaceae Species from Potential Methane Hydrate Area Offshore Southwestern Taiwan.</title>
        <authorList>
            <person name="Zhang W.-L."/>
            <person name="Chen W.-C."/>
            <person name="Lai M.-C."/>
            <person name="Chen S.-C."/>
        </authorList>
    </citation>
    <scope>NUCLEOTIDE SEQUENCE [LARGE SCALE GENOMIC DNA]</scope>
    <source>
        <strain evidence="1 2">CWC-04</strain>
    </source>
</reference>
<gene>
    <name evidence="1" type="ORF">CUJ83_10425</name>
</gene>
<dbReference type="Proteomes" id="UP001320159">
    <property type="component" value="Unassembled WGS sequence"/>
</dbReference>
<dbReference type="SUPFAM" id="SSF52309">
    <property type="entry name" value="N-(deoxy)ribosyltransferase-like"/>
    <property type="match status" value="1"/>
</dbReference>
<dbReference type="InterPro" id="IPR007710">
    <property type="entry name" value="Nucleoside_deoxyribTrfase"/>
</dbReference>
<dbReference type="Pfam" id="PF05014">
    <property type="entry name" value="Nuc_deoxyrib_tr"/>
    <property type="match status" value="1"/>
</dbReference>
<evidence type="ECO:0000313" key="2">
    <source>
        <dbReference type="Proteomes" id="UP001320159"/>
    </source>
</evidence>
<protein>
    <submittedName>
        <fullName evidence="1">Nucleoside 2-deoxyribosyltransferase</fullName>
    </submittedName>
</protein>
<name>A0AAP2RDC6_9EURY</name>